<comment type="caution">
    <text evidence="2">The sequence shown here is derived from an EMBL/GenBank/DDBJ whole genome shotgun (WGS) entry which is preliminary data.</text>
</comment>
<organism evidence="2">
    <name type="scientific">Tanacetum cinerariifolium</name>
    <name type="common">Dalmatian daisy</name>
    <name type="synonym">Chrysanthemum cinerariifolium</name>
    <dbReference type="NCBI Taxonomy" id="118510"/>
    <lineage>
        <taxon>Eukaryota</taxon>
        <taxon>Viridiplantae</taxon>
        <taxon>Streptophyta</taxon>
        <taxon>Embryophyta</taxon>
        <taxon>Tracheophyta</taxon>
        <taxon>Spermatophyta</taxon>
        <taxon>Magnoliopsida</taxon>
        <taxon>eudicotyledons</taxon>
        <taxon>Gunneridae</taxon>
        <taxon>Pentapetalae</taxon>
        <taxon>asterids</taxon>
        <taxon>campanulids</taxon>
        <taxon>Asterales</taxon>
        <taxon>Asteraceae</taxon>
        <taxon>Asteroideae</taxon>
        <taxon>Anthemideae</taxon>
        <taxon>Anthemidinae</taxon>
        <taxon>Tanacetum</taxon>
    </lineage>
</organism>
<dbReference type="AlphaFoldDB" id="A0A699XAP3"/>
<accession>A0A699XAP3</accession>
<evidence type="ECO:0000313" key="2">
    <source>
        <dbReference type="EMBL" id="GFD57212.1"/>
    </source>
</evidence>
<proteinExistence type="predicted"/>
<protein>
    <submittedName>
        <fullName evidence="2">Uncharacterized protein</fullName>
    </submittedName>
</protein>
<dbReference type="EMBL" id="BKCJ011838574">
    <property type="protein sequence ID" value="GFD57212.1"/>
    <property type="molecule type" value="Genomic_DNA"/>
</dbReference>
<gene>
    <name evidence="2" type="ORF">Tci_929181</name>
</gene>
<feature type="region of interest" description="Disordered" evidence="1">
    <location>
        <begin position="53"/>
        <end position="88"/>
    </location>
</feature>
<feature type="compositionally biased region" description="Basic and acidic residues" evidence="1">
    <location>
        <begin position="61"/>
        <end position="73"/>
    </location>
</feature>
<feature type="non-terminal residue" evidence="2">
    <location>
        <position position="1"/>
    </location>
</feature>
<feature type="non-terminal residue" evidence="2">
    <location>
        <position position="88"/>
    </location>
</feature>
<evidence type="ECO:0000256" key="1">
    <source>
        <dbReference type="SAM" id="MobiDB-lite"/>
    </source>
</evidence>
<name>A0A699XAP3_TANCI</name>
<sequence length="88" mass="9916">HGPGPARRQARSARDRVLQPAVELRLHELDPDPVQLGHPPLAAVLVLPDHRRRRPGRHLRRDQGKRAAVEVRRRPGQRLDPGARHGLA</sequence>
<reference evidence="2" key="1">
    <citation type="journal article" date="2019" name="Sci. Rep.">
        <title>Draft genome of Tanacetum cinerariifolium, the natural source of mosquito coil.</title>
        <authorList>
            <person name="Yamashiro T."/>
            <person name="Shiraishi A."/>
            <person name="Satake H."/>
            <person name="Nakayama K."/>
        </authorList>
    </citation>
    <scope>NUCLEOTIDE SEQUENCE</scope>
</reference>